<keyword evidence="2" id="KW-1185">Reference proteome</keyword>
<gene>
    <name evidence="1" type="ORF">PRZ03_10055</name>
</gene>
<protein>
    <submittedName>
        <fullName evidence="1">DUF1631 family protein</fullName>
    </submittedName>
</protein>
<comment type="caution">
    <text evidence="1">The sequence shown here is derived from an EMBL/GenBank/DDBJ whole genome shotgun (WGS) entry which is preliminary data.</text>
</comment>
<evidence type="ECO:0000313" key="1">
    <source>
        <dbReference type="EMBL" id="MDC8771912.1"/>
    </source>
</evidence>
<accession>A0ABT5KDB0</accession>
<organism evidence="1 2">
    <name type="scientific">Roseateles albus</name>
    <dbReference type="NCBI Taxonomy" id="2987525"/>
    <lineage>
        <taxon>Bacteria</taxon>
        <taxon>Pseudomonadati</taxon>
        <taxon>Pseudomonadota</taxon>
        <taxon>Betaproteobacteria</taxon>
        <taxon>Burkholderiales</taxon>
        <taxon>Sphaerotilaceae</taxon>
        <taxon>Roseateles</taxon>
    </lineage>
</organism>
<reference evidence="1 2" key="1">
    <citation type="submission" date="2022-10" db="EMBL/GenBank/DDBJ databases">
        <title>Paucibacter sp. hw1 Genome sequencing.</title>
        <authorList>
            <person name="Park S."/>
        </authorList>
    </citation>
    <scope>NUCLEOTIDE SEQUENCE [LARGE SCALE GENOMIC DNA]</scope>
    <source>
        <strain evidence="2">hw1</strain>
    </source>
</reference>
<proteinExistence type="predicted"/>
<dbReference type="EMBL" id="JAQQXT010000005">
    <property type="protein sequence ID" value="MDC8771912.1"/>
    <property type="molecule type" value="Genomic_DNA"/>
</dbReference>
<dbReference type="Proteomes" id="UP001221189">
    <property type="component" value="Unassembled WGS sequence"/>
</dbReference>
<dbReference type="RefSeq" id="WP_273600193.1">
    <property type="nucleotide sequence ID" value="NZ_JAQQXT010000005.1"/>
</dbReference>
<name>A0ABT5KDB0_9BURK</name>
<dbReference type="InterPro" id="IPR012434">
    <property type="entry name" value="DUF1631"/>
</dbReference>
<sequence length="663" mass="74291">MSSALSLSSLLNEVRLETPPLSRDLQAAIQSELDARAKHFHLLEGWRRMRGRFATDFVDALLPLLQAAERGEDPLQRRSANLDALSLVDERQALQDVAVAHVIQAAEDRSGPELHQLSNFFAALRGTARARKNENPVRVALFAQALLVALSSIELEPQQRYELMRVAATPLALGLHRIYAALCAKLRAADVSHMVSSHAARAQDYDIAQRMAQGRRNTEPATLDGLARRVQEHNSRAPRNGADSTVAPVFKADQSPDMLSRLYEQILADTRLLPPLKALLARLQVAVVRLARHDNSLLHKQDHPTWALLNRVAAHGMAFERADDEQLQAFLRLMTTEIQVLIDAARPTAVQFEQVLGRVEHHLSSQAQERSKRNAQALASLEREQMRPQWRQLLGEQIKAQTADAPLGPKLRQFLHSTWVDVIVQAMVLHGQTSAQALAHIEWVDHLLESLQQPSDEAARERLRQSLPGLIDALREGCDSVALHADQREQVLRELMLQHGRLLRGLPALLTPIDAPAAVTAKAEPSPEELLERLLNERESELPEHWAHAKVDRGQLPTVPMQLFEQHDHDASAAAVSNWMSRQRVGGWYHLFIQSEWMTAQLAWISDKEQFYLFIGQNTEQRHTITRGALERLLANGLITALDDDNLVQHAVDTLMQDLLPGA</sequence>
<evidence type="ECO:0000313" key="2">
    <source>
        <dbReference type="Proteomes" id="UP001221189"/>
    </source>
</evidence>
<dbReference type="Pfam" id="PF07793">
    <property type="entry name" value="DUF1631"/>
    <property type="match status" value="1"/>
</dbReference>